<proteinExistence type="predicted"/>
<sequence length="82" mass="8645">MELILSVVSLERCTPGGPMPPPTGFRAQPGEPDPLEKTASSLPPTASAVRRTGADLMPRARIKPPPSAHSRPAEQLILALPD</sequence>
<keyword evidence="3" id="KW-1185">Reference proteome</keyword>
<dbReference type="EMBL" id="JADCNL010000013">
    <property type="protein sequence ID" value="KAG0455365.1"/>
    <property type="molecule type" value="Genomic_DNA"/>
</dbReference>
<dbReference type="AlphaFoldDB" id="A0A835UBQ9"/>
<protein>
    <submittedName>
        <fullName evidence="2">Uncharacterized protein</fullName>
    </submittedName>
</protein>
<gene>
    <name evidence="2" type="ORF">HPP92_024657</name>
</gene>
<comment type="caution">
    <text evidence="2">The sequence shown here is derived from an EMBL/GenBank/DDBJ whole genome shotgun (WGS) entry which is preliminary data.</text>
</comment>
<accession>A0A835UBQ9</accession>
<evidence type="ECO:0000313" key="3">
    <source>
        <dbReference type="Proteomes" id="UP000636800"/>
    </source>
</evidence>
<name>A0A835UBQ9_VANPL</name>
<dbReference type="Proteomes" id="UP000636800">
    <property type="component" value="Chromosome 13"/>
</dbReference>
<evidence type="ECO:0000256" key="1">
    <source>
        <dbReference type="SAM" id="MobiDB-lite"/>
    </source>
</evidence>
<reference evidence="2 3" key="1">
    <citation type="journal article" date="2020" name="Nat. Food">
        <title>A phased Vanilla planifolia genome enables genetic improvement of flavour and production.</title>
        <authorList>
            <person name="Hasing T."/>
            <person name="Tang H."/>
            <person name="Brym M."/>
            <person name="Khazi F."/>
            <person name="Huang T."/>
            <person name="Chambers A.H."/>
        </authorList>
    </citation>
    <scope>NUCLEOTIDE SEQUENCE [LARGE SCALE GENOMIC DNA]</scope>
    <source>
        <tissue evidence="2">Leaf</tissue>
    </source>
</reference>
<organism evidence="2 3">
    <name type="scientific">Vanilla planifolia</name>
    <name type="common">Vanilla</name>
    <dbReference type="NCBI Taxonomy" id="51239"/>
    <lineage>
        <taxon>Eukaryota</taxon>
        <taxon>Viridiplantae</taxon>
        <taxon>Streptophyta</taxon>
        <taxon>Embryophyta</taxon>
        <taxon>Tracheophyta</taxon>
        <taxon>Spermatophyta</taxon>
        <taxon>Magnoliopsida</taxon>
        <taxon>Liliopsida</taxon>
        <taxon>Asparagales</taxon>
        <taxon>Orchidaceae</taxon>
        <taxon>Vanilloideae</taxon>
        <taxon>Vanilleae</taxon>
        <taxon>Vanilla</taxon>
    </lineage>
</organism>
<feature type="region of interest" description="Disordered" evidence="1">
    <location>
        <begin position="12"/>
        <end position="82"/>
    </location>
</feature>
<evidence type="ECO:0000313" key="2">
    <source>
        <dbReference type="EMBL" id="KAG0455365.1"/>
    </source>
</evidence>